<organism evidence="1">
    <name type="scientific">viral metagenome</name>
    <dbReference type="NCBI Taxonomy" id="1070528"/>
    <lineage>
        <taxon>unclassified sequences</taxon>
        <taxon>metagenomes</taxon>
        <taxon>organismal metagenomes</taxon>
    </lineage>
</organism>
<protein>
    <submittedName>
        <fullName evidence="1">Uncharacterized protein</fullName>
    </submittedName>
</protein>
<proteinExistence type="predicted"/>
<accession>A0A6C0DYV5</accession>
<name>A0A6C0DYV5_9ZZZZ</name>
<dbReference type="AlphaFoldDB" id="A0A6C0DYV5"/>
<dbReference type="EMBL" id="MN739688">
    <property type="protein sequence ID" value="QHT21239.1"/>
    <property type="molecule type" value="Genomic_DNA"/>
</dbReference>
<reference evidence="1" key="1">
    <citation type="journal article" date="2020" name="Nature">
        <title>Giant virus diversity and host interactions through global metagenomics.</title>
        <authorList>
            <person name="Schulz F."/>
            <person name="Roux S."/>
            <person name="Paez-Espino D."/>
            <person name="Jungbluth S."/>
            <person name="Walsh D.A."/>
            <person name="Denef V.J."/>
            <person name="McMahon K.D."/>
            <person name="Konstantinidis K.T."/>
            <person name="Eloe-Fadrosh E.A."/>
            <person name="Kyrpides N.C."/>
            <person name="Woyke T."/>
        </authorList>
    </citation>
    <scope>NUCLEOTIDE SEQUENCE</scope>
    <source>
        <strain evidence="1">GVMAG-M-3300023174-92</strain>
    </source>
</reference>
<evidence type="ECO:0000313" key="1">
    <source>
        <dbReference type="EMBL" id="QHT21239.1"/>
    </source>
</evidence>
<sequence>MVVHESRPTMFGKPAFFDPPPWFWLMVELYNLAREEPFERPIIYSLNIFFCGYK</sequence>